<evidence type="ECO:0000313" key="2">
    <source>
        <dbReference type="EMBL" id="KYN36220.1"/>
    </source>
</evidence>
<accession>A0A195F6J4</accession>
<reference evidence="2 3" key="1">
    <citation type="submission" date="2016-03" db="EMBL/GenBank/DDBJ databases">
        <title>Trachymyrmex septentrionalis WGS genome.</title>
        <authorList>
            <person name="Nygaard S."/>
            <person name="Hu H."/>
            <person name="Boomsma J."/>
            <person name="Zhang G."/>
        </authorList>
    </citation>
    <scope>NUCLEOTIDE SEQUENCE [LARGE SCALE GENOMIC DNA]</scope>
    <source>
        <strain evidence="2">Tsep2-gDNA-1</strain>
        <tissue evidence="2">Whole body</tissue>
    </source>
</reference>
<keyword evidence="3" id="KW-1185">Reference proteome</keyword>
<organism evidence="2 3">
    <name type="scientific">Trachymyrmex septentrionalis</name>
    <dbReference type="NCBI Taxonomy" id="34720"/>
    <lineage>
        <taxon>Eukaryota</taxon>
        <taxon>Metazoa</taxon>
        <taxon>Ecdysozoa</taxon>
        <taxon>Arthropoda</taxon>
        <taxon>Hexapoda</taxon>
        <taxon>Insecta</taxon>
        <taxon>Pterygota</taxon>
        <taxon>Neoptera</taxon>
        <taxon>Endopterygota</taxon>
        <taxon>Hymenoptera</taxon>
        <taxon>Apocrita</taxon>
        <taxon>Aculeata</taxon>
        <taxon>Formicoidea</taxon>
        <taxon>Formicidae</taxon>
        <taxon>Myrmicinae</taxon>
        <taxon>Trachymyrmex</taxon>
    </lineage>
</organism>
<sequence length="172" mass="19439">MGLVRRYSEINRSAKEEAANGDDRREKSWFTKKGSGVLLGDEDYTDIAHGVGPQKMHPETQPLSSRAYSYSILALCFSTSVILVDDYIVGMLARPQPRTESRRDSLSMKLNSGPDFFGAREMLEYQSNSRHSQDSVEMRRRQCGRRSVEEKKGARIVNAPGPQFEPVSHNKL</sequence>
<evidence type="ECO:0000256" key="1">
    <source>
        <dbReference type="SAM" id="MobiDB-lite"/>
    </source>
</evidence>
<dbReference type="Proteomes" id="UP000078541">
    <property type="component" value="Unassembled WGS sequence"/>
</dbReference>
<feature type="region of interest" description="Disordered" evidence="1">
    <location>
        <begin position="126"/>
        <end position="172"/>
    </location>
</feature>
<name>A0A195F6J4_9HYME</name>
<evidence type="ECO:0000313" key="3">
    <source>
        <dbReference type="Proteomes" id="UP000078541"/>
    </source>
</evidence>
<proteinExistence type="predicted"/>
<protein>
    <submittedName>
        <fullName evidence="2">Uncharacterized protein</fullName>
    </submittedName>
</protein>
<dbReference type="AlphaFoldDB" id="A0A195F6J4"/>
<dbReference type="EMBL" id="KQ981744">
    <property type="protein sequence ID" value="KYN36220.1"/>
    <property type="molecule type" value="Genomic_DNA"/>
</dbReference>
<feature type="compositionally biased region" description="Basic and acidic residues" evidence="1">
    <location>
        <begin position="131"/>
        <end position="153"/>
    </location>
</feature>
<gene>
    <name evidence="2" type="ORF">ALC56_09180</name>
</gene>